<protein>
    <submittedName>
        <fullName evidence="1">Pentapeptide repeat-containing protein</fullName>
    </submittedName>
</protein>
<organism evidence="1 2">
    <name type="scientific">Pseudanabaena cinerea FACHB-1277</name>
    <dbReference type="NCBI Taxonomy" id="2949581"/>
    <lineage>
        <taxon>Bacteria</taxon>
        <taxon>Bacillati</taxon>
        <taxon>Cyanobacteriota</taxon>
        <taxon>Cyanophyceae</taxon>
        <taxon>Pseudanabaenales</taxon>
        <taxon>Pseudanabaenaceae</taxon>
        <taxon>Pseudanabaena</taxon>
        <taxon>Pseudanabaena cinerea</taxon>
    </lineage>
</organism>
<evidence type="ECO:0000313" key="2">
    <source>
        <dbReference type="Proteomes" id="UP000631421"/>
    </source>
</evidence>
<accession>A0A926Z4J4</accession>
<name>A0A926Z4J4_9CYAN</name>
<dbReference type="PANTHER" id="PTHR14136:SF17">
    <property type="entry name" value="BTB_POZ DOMAIN-CONTAINING PROTEIN KCTD9"/>
    <property type="match status" value="1"/>
</dbReference>
<proteinExistence type="predicted"/>
<gene>
    <name evidence="1" type="ORF">H6F44_00565</name>
</gene>
<dbReference type="Gene3D" id="2.160.20.80">
    <property type="entry name" value="E3 ubiquitin-protein ligase SopA"/>
    <property type="match status" value="1"/>
</dbReference>
<dbReference type="EMBL" id="JACJPY010000001">
    <property type="protein sequence ID" value="MBD2148627.1"/>
    <property type="molecule type" value="Genomic_DNA"/>
</dbReference>
<dbReference type="AlphaFoldDB" id="A0A926Z4J4"/>
<dbReference type="PANTHER" id="PTHR14136">
    <property type="entry name" value="BTB_POZ DOMAIN-CONTAINING PROTEIN KCTD9"/>
    <property type="match status" value="1"/>
</dbReference>
<reference evidence="1 2" key="1">
    <citation type="journal article" date="2015" name="ISME J.">
        <title>Draft Genome Sequence of Streptomyces incarnatus NRRL8089, which Produces the Nucleoside Antibiotic Sinefungin.</title>
        <authorList>
            <person name="Oshima K."/>
            <person name="Hattori M."/>
            <person name="Shimizu H."/>
            <person name="Fukuda K."/>
            <person name="Nemoto M."/>
            <person name="Inagaki K."/>
            <person name="Tamura T."/>
        </authorList>
    </citation>
    <scope>NUCLEOTIDE SEQUENCE [LARGE SCALE GENOMIC DNA]</scope>
    <source>
        <strain evidence="1 2">FACHB-1277</strain>
    </source>
</reference>
<dbReference type="InterPro" id="IPR001646">
    <property type="entry name" value="5peptide_repeat"/>
</dbReference>
<dbReference type="Pfam" id="PF00805">
    <property type="entry name" value="Pentapeptide"/>
    <property type="match status" value="1"/>
</dbReference>
<comment type="caution">
    <text evidence="1">The sequence shown here is derived from an EMBL/GenBank/DDBJ whole genome shotgun (WGS) entry which is preliminary data.</text>
</comment>
<dbReference type="RefSeq" id="WP_190348965.1">
    <property type="nucleotide sequence ID" value="NZ_JACJPY010000001.1"/>
</dbReference>
<dbReference type="Proteomes" id="UP000631421">
    <property type="component" value="Unassembled WGS sequence"/>
</dbReference>
<dbReference type="SUPFAM" id="SSF141571">
    <property type="entry name" value="Pentapeptide repeat-like"/>
    <property type="match status" value="1"/>
</dbReference>
<dbReference type="InterPro" id="IPR051082">
    <property type="entry name" value="Pentapeptide-BTB/POZ_domain"/>
</dbReference>
<keyword evidence="2" id="KW-1185">Reference proteome</keyword>
<sequence length="137" mass="14504">MANFIKSKIQQSLSFLLMLVIAFSAFSGVLFVNPSPSYAFKESDVNRALNRDMNLVGADLSRANLRGARLAAANLIGANLSKADFSNADFSGADLSGANLSGADFLNDAYLIDAIADSRTNFPDGFDANGAGVIFRN</sequence>
<evidence type="ECO:0000313" key="1">
    <source>
        <dbReference type="EMBL" id="MBD2148627.1"/>
    </source>
</evidence>